<feature type="compositionally biased region" description="Basic and acidic residues" evidence="1">
    <location>
        <begin position="236"/>
        <end position="245"/>
    </location>
</feature>
<accession>A0AA39H132</accession>
<feature type="compositionally biased region" description="Basic and acidic residues" evidence="1">
    <location>
        <begin position="536"/>
        <end position="546"/>
    </location>
</feature>
<feature type="compositionally biased region" description="Low complexity" evidence="1">
    <location>
        <begin position="397"/>
        <end position="412"/>
    </location>
</feature>
<proteinExistence type="predicted"/>
<protein>
    <submittedName>
        <fullName evidence="2">Uncharacterized protein</fullName>
    </submittedName>
</protein>
<feature type="compositionally biased region" description="Polar residues" evidence="1">
    <location>
        <begin position="450"/>
        <end position="464"/>
    </location>
</feature>
<dbReference type="EMBL" id="JAUCMV010000005">
    <property type="protein sequence ID" value="KAK0397285.1"/>
    <property type="molecule type" value="Genomic_DNA"/>
</dbReference>
<gene>
    <name evidence="2" type="ORF">QR680_002066</name>
</gene>
<name>A0AA39H132_9BILA</name>
<comment type="caution">
    <text evidence="2">The sequence shown here is derived from an EMBL/GenBank/DDBJ whole genome shotgun (WGS) entry which is preliminary data.</text>
</comment>
<feature type="region of interest" description="Disordered" evidence="1">
    <location>
        <begin position="847"/>
        <end position="868"/>
    </location>
</feature>
<dbReference type="Proteomes" id="UP001175271">
    <property type="component" value="Unassembled WGS sequence"/>
</dbReference>
<feature type="compositionally biased region" description="Polar residues" evidence="1">
    <location>
        <begin position="765"/>
        <end position="779"/>
    </location>
</feature>
<dbReference type="AlphaFoldDB" id="A0AA39H132"/>
<feature type="compositionally biased region" description="Acidic residues" evidence="1">
    <location>
        <begin position="858"/>
        <end position="868"/>
    </location>
</feature>
<feature type="compositionally biased region" description="Low complexity" evidence="1">
    <location>
        <begin position="330"/>
        <end position="352"/>
    </location>
</feature>
<evidence type="ECO:0000313" key="3">
    <source>
        <dbReference type="Proteomes" id="UP001175271"/>
    </source>
</evidence>
<feature type="region of interest" description="Disordered" evidence="1">
    <location>
        <begin position="330"/>
        <end position="624"/>
    </location>
</feature>
<organism evidence="2 3">
    <name type="scientific">Steinernema hermaphroditum</name>
    <dbReference type="NCBI Taxonomy" id="289476"/>
    <lineage>
        <taxon>Eukaryota</taxon>
        <taxon>Metazoa</taxon>
        <taxon>Ecdysozoa</taxon>
        <taxon>Nematoda</taxon>
        <taxon>Chromadorea</taxon>
        <taxon>Rhabditida</taxon>
        <taxon>Tylenchina</taxon>
        <taxon>Panagrolaimomorpha</taxon>
        <taxon>Strongyloidoidea</taxon>
        <taxon>Steinernematidae</taxon>
        <taxon>Steinernema</taxon>
    </lineage>
</organism>
<feature type="region of interest" description="Disordered" evidence="1">
    <location>
        <begin position="647"/>
        <end position="831"/>
    </location>
</feature>
<feature type="compositionally biased region" description="Polar residues" evidence="1">
    <location>
        <begin position="688"/>
        <end position="697"/>
    </location>
</feature>
<sequence length="868" mass="93396">MTLSLDEQLKQVEAQKESWSLAQDNALCSTLDSFTTELVGRLKKSDELIEKTAIAVGRTSVQVAQLNTQLSAYKSNRFIENRVQDEYPQPCQAQTSDPVTSGSPADNQYETIEAIKEAVAMGCQVVSNAYKRISISAEEFSADENFIPEPIYEPLDPYINRPLPFLIGTEKFMQSPYIGLFDGGVSKPTEMEERVVIELPISSPPVQFQNLVDAQVQNDGADNKAVHVQDDLQSRSIRSDSDSGRFKPKAVSSNPSISTQQVIKTFSDSDSDSDDSLFGSSTSKTKPVITAASQNPVMAVPTIRSCIPEVTSHITVEPITPPVTTHAVIPSANSIPSSSKSSSPLPSKSNSPLPSPAPLPRIPAISDPPQKKPLQPPQPSVATTSLERKTPAKTTKPASQVQAPASSSIFDNSDSDSDLFASVPKKPPVLRPKSSALVSDSVNAHGGSSAARTDSLLNKKNIPTSAAPASHSLAKPSRSVFDDSSDSEDDLFGTSSSQNMRFPFSNKRKKNDTSASVKPHSKEVDRNIPGPVEGKASIKKDEKTKQAAELIAKDTTNPLTNLRHTKAPSAAQKNPTQDSSNHESRSTVEIPQTEIEEVPINKESNIKDEQLGDPASMSSRKPVSTMKLNAKANDLFAAKLSAVLGQGPKLRPLESKTQVEAADKKANGNTRVDDVSKPVDTIAKGDASKTNDLSNILKSRPKGPANRRPKSQIRPLDEAKETFSTNVNGPLKSEVSTHEVVETTDEKRVPTTAEAKATELEENTQVDTNKSQKAASNVRSRSEPDSVHPKQPTSSLFDDSDEDLFASHASQKAPPSKAKVAIPKSVKQVAPMEKEISTEASVTLASKTGLVKKPGLFDDSDSDSDLFK</sequence>
<reference evidence="2" key="1">
    <citation type="submission" date="2023-06" db="EMBL/GenBank/DDBJ databases">
        <title>Genomic analysis of the entomopathogenic nematode Steinernema hermaphroditum.</title>
        <authorList>
            <person name="Schwarz E.M."/>
            <person name="Heppert J.K."/>
            <person name="Baniya A."/>
            <person name="Schwartz H.T."/>
            <person name="Tan C.-H."/>
            <person name="Antoshechkin I."/>
            <person name="Sternberg P.W."/>
            <person name="Goodrich-Blair H."/>
            <person name="Dillman A.R."/>
        </authorList>
    </citation>
    <scope>NUCLEOTIDE SEQUENCE</scope>
    <source>
        <strain evidence="2">PS9179</strain>
        <tissue evidence="2">Whole animal</tissue>
    </source>
</reference>
<feature type="compositionally biased region" description="Basic residues" evidence="1">
    <location>
        <begin position="699"/>
        <end position="711"/>
    </location>
</feature>
<feature type="compositionally biased region" description="Basic and acidic residues" evidence="1">
    <location>
        <begin position="735"/>
        <end position="749"/>
    </location>
</feature>
<feature type="region of interest" description="Disordered" evidence="1">
    <location>
        <begin position="236"/>
        <end position="283"/>
    </location>
</feature>
<evidence type="ECO:0000313" key="2">
    <source>
        <dbReference type="EMBL" id="KAK0397285.1"/>
    </source>
</evidence>
<feature type="compositionally biased region" description="Basic and acidic residues" evidence="1">
    <location>
        <begin position="661"/>
        <end position="677"/>
    </location>
</feature>
<feature type="compositionally biased region" description="Polar residues" evidence="1">
    <location>
        <begin position="251"/>
        <end position="266"/>
    </location>
</feature>
<keyword evidence="3" id="KW-1185">Reference proteome</keyword>
<evidence type="ECO:0000256" key="1">
    <source>
        <dbReference type="SAM" id="MobiDB-lite"/>
    </source>
</evidence>